<dbReference type="STRING" id="272627.CCC_03996"/>
<evidence type="ECO:0000313" key="3">
    <source>
        <dbReference type="EMBL" id="KIL99480.1"/>
    </source>
</evidence>
<feature type="compositionally biased region" description="Low complexity" evidence="1">
    <location>
        <begin position="190"/>
        <end position="218"/>
    </location>
</feature>
<evidence type="ECO:0000256" key="1">
    <source>
        <dbReference type="SAM" id="MobiDB-lite"/>
    </source>
</evidence>
<reference evidence="3 4" key="1">
    <citation type="submission" date="2015-01" db="EMBL/GenBank/DDBJ databases">
        <title>Genome Sequence of Magnetospirillum magnetotacticum Strain MS-1.</title>
        <authorList>
            <person name="Marinov G.K."/>
            <person name="Smalley M.D."/>
            <person name="DeSalvo G."/>
        </authorList>
    </citation>
    <scope>NUCLEOTIDE SEQUENCE [LARGE SCALE GENOMIC DNA]</scope>
    <source>
        <strain evidence="3 4">MS-1</strain>
    </source>
</reference>
<dbReference type="RefSeq" id="WP_009870252.1">
    <property type="nucleotide sequence ID" value="NZ_JXSL01000023.1"/>
</dbReference>
<dbReference type="EMBL" id="JXSL01000023">
    <property type="protein sequence ID" value="KIL99480.1"/>
    <property type="molecule type" value="Genomic_DNA"/>
</dbReference>
<feature type="domain" description="SHOCT" evidence="2">
    <location>
        <begin position="232"/>
        <end position="258"/>
    </location>
</feature>
<name>A0A0C2YXQ6_PARME</name>
<organism evidence="3 4">
    <name type="scientific">Paramagnetospirillum magnetotacticum MS-1</name>
    <dbReference type="NCBI Taxonomy" id="272627"/>
    <lineage>
        <taxon>Bacteria</taxon>
        <taxon>Pseudomonadati</taxon>
        <taxon>Pseudomonadota</taxon>
        <taxon>Alphaproteobacteria</taxon>
        <taxon>Rhodospirillales</taxon>
        <taxon>Magnetospirillaceae</taxon>
        <taxon>Paramagnetospirillum</taxon>
    </lineage>
</organism>
<sequence>MWEARWQHVRLIARDGGGGNAHPVTLSKSDIRNGLAQLRLDNGDGEPVELLTADERVFVAEQLSKALAKAGPDQDVSIATIGMRKTILGLNEPRLTTLRAFMGTDGLNLILGEAQTEPPNDTGTYQKVDPRLVSLVEGRRAAPARGDARWKISSAANSAVALRRSDWAVIPAAAMAVPEPGSEAAQKQAQTQLEEMQRQMQQMQQQMKAAPASTAAPAPASPAPAAPVAVEDRLRTLDQLKAKGLLSPKEYAAKRKQIIDSF</sequence>
<protein>
    <recommendedName>
        <fullName evidence="2">SHOCT domain-containing protein</fullName>
    </recommendedName>
</protein>
<keyword evidence="4" id="KW-1185">Reference proteome</keyword>
<evidence type="ECO:0000259" key="2">
    <source>
        <dbReference type="Pfam" id="PF09851"/>
    </source>
</evidence>
<gene>
    <name evidence="3" type="ORF">CCC_03996</name>
</gene>
<dbReference type="InterPro" id="IPR018649">
    <property type="entry name" value="SHOCT"/>
</dbReference>
<dbReference type="AlphaFoldDB" id="A0A0C2YXQ6"/>
<evidence type="ECO:0000313" key="4">
    <source>
        <dbReference type="Proteomes" id="UP000031971"/>
    </source>
</evidence>
<comment type="caution">
    <text evidence="3">The sequence shown here is derived from an EMBL/GenBank/DDBJ whole genome shotgun (WGS) entry which is preliminary data.</text>
</comment>
<accession>A0A0C2YXQ6</accession>
<feature type="region of interest" description="Disordered" evidence="1">
    <location>
        <begin position="177"/>
        <end position="230"/>
    </location>
</feature>
<dbReference type="Proteomes" id="UP000031971">
    <property type="component" value="Unassembled WGS sequence"/>
</dbReference>
<proteinExistence type="predicted"/>
<dbReference type="Pfam" id="PF09851">
    <property type="entry name" value="SHOCT"/>
    <property type="match status" value="1"/>
</dbReference>